<dbReference type="SUPFAM" id="SSF55486">
    <property type="entry name" value="Metalloproteases ('zincins'), catalytic domain"/>
    <property type="match status" value="1"/>
</dbReference>
<feature type="active site" evidence="3">
    <location>
        <position position="80"/>
    </location>
</feature>
<comment type="function">
    <text evidence="2">Zinc metalloprotease. Provoques deadhesion of endothelial cells from cell cultures, and also degradation of fibronectin, fibrinogen and gelatin in vitro. Its role in the venom is not fully understood but it might act as a spreading factor that facilitates diffusion of other venom toxins. Alternatively, it might be involved in the proteolytic processing of other venom toxins or it might play a role in extra-oral digestion of prey.</text>
</comment>
<gene>
    <name evidence="6" type="ORF">ONB1V03_LOCUS18663</name>
</gene>
<name>A0A7R9QXG5_9ACAR</name>
<keyword evidence="3 4" id="KW-0482">Metalloprotease</keyword>
<feature type="binding site" evidence="3">
    <location>
        <position position="89"/>
    </location>
    <ligand>
        <name>Zn(2+)</name>
        <dbReference type="ChEBI" id="CHEBI:29105"/>
        <note>catalytic</note>
    </ligand>
</feature>
<proteinExistence type="predicted"/>
<sequence>MGIIPYAIDPELASKRSVIIEAMNQYHQNTCIRFVERTTEYDYIYLSKVSGCYSYVGRFGGKQLISLSDGCHSVGTIVHELGHTVGFYHEHQRSDRDDYIQLFSDNIKDIYKDQFNKMDPKDNRLLMPFDFNSVMLYGPLAFSKDGRSHTMGPKDKYKSESMLEVNHKYGLSESDINAIQKLYQC</sequence>
<dbReference type="InterPro" id="IPR001506">
    <property type="entry name" value="Peptidase_M12A"/>
</dbReference>
<evidence type="ECO:0000313" key="6">
    <source>
        <dbReference type="EMBL" id="CAD7662103.1"/>
    </source>
</evidence>
<dbReference type="OrthoDB" id="291007at2759"/>
<evidence type="ECO:0000256" key="1">
    <source>
        <dbReference type="ARBA" id="ARBA00011245"/>
    </source>
</evidence>
<dbReference type="EC" id="3.4.24.-" evidence="4"/>
<dbReference type="PROSITE" id="PS51864">
    <property type="entry name" value="ASTACIN"/>
    <property type="match status" value="1"/>
</dbReference>
<evidence type="ECO:0000256" key="4">
    <source>
        <dbReference type="RuleBase" id="RU361183"/>
    </source>
</evidence>
<accession>A0A7R9QXG5</accession>
<dbReference type="InterPro" id="IPR024079">
    <property type="entry name" value="MetalloPept_cat_dom_sf"/>
</dbReference>
<dbReference type="PANTHER" id="PTHR10127:SF883">
    <property type="entry name" value="ZINC METALLOPROTEINASE NAS-8"/>
    <property type="match status" value="1"/>
</dbReference>
<dbReference type="PRINTS" id="PR00480">
    <property type="entry name" value="ASTACIN"/>
</dbReference>
<reference evidence="6" key="1">
    <citation type="submission" date="2020-11" db="EMBL/GenBank/DDBJ databases">
        <authorList>
            <person name="Tran Van P."/>
        </authorList>
    </citation>
    <scope>NUCLEOTIDE SEQUENCE</scope>
</reference>
<organism evidence="6">
    <name type="scientific">Oppiella nova</name>
    <dbReference type="NCBI Taxonomy" id="334625"/>
    <lineage>
        <taxon>Eukaryota</taxon>
        <taxon>Metazoa</taxon>
        <taxon>Ecdysozoa</taxon>
        <taxon>Arthropoda</taxon>
        <taxon>Chelicerata</taxon>
        <taxon>Arachnida</taxon>
        <taxon>Acari</taxon>
        <taxon>Acariformes</taxon>
        <taxon>Sarcoptiformes</taxon>
        <taxon>Oribatida</taxon>
        <taxon>Brachypylina</taxon>
        <taxon>Oppioidea</taxon>
        <taxon>Oppiidae</taxon>
        <taxon>Oppiella</taxon>
    </lineage>
</organism>
<comment type="subunit">
    <text evidence="1">Monomer.</text>
</comment>
<evidence type="ECO:0000256" key="3">
    <source>
        <dbReference type="PROSITE-ProRule" id="PRU01211"/>
    </source>
</evidence>
<dbReference type="AlphaFoldDB" id="A0A7R9QXG5"/>
<keyword evidence="7" id="KW-1185">Reference proteome</keyword>
<dbReference type="Pfam" id="PF01400">
    <property type="entry name" value="Astacin"/>
    <property type="match status" value="1"/>
</dbReference>
<feature type="binding site" evidence="3">
    <location>
        <position position="83"/>
    </location>
    <ligand>
        <name>Zn(2+)</name>
        <dbReference type="ChEBI" id="CHEBI:29105"/>
        <note>catalytic</note>
    </ligand>
</feature>
<dbReference type="SMART" id="SM00235">
    <property type="entry name" value="ZnMc"/>
    <property type="match status" value="1"/>
</dbReference>
<keyword evidence="3 4" id="KW-0862">Zinc</keyword>
<evidence type="ECO:0000313" key="7">
    <source>
        <dbReference type="Proteomes" id="UP000728032"/>
    </source>
</evidence>
<keyword evidence="3 4" id="KW-0479">Metal-binding</keyword>
<dbReference type="Proteomes" id="UP000728032">
    <property type="component" value="Unassembled WGS sequence"/>
</dbReference>
<comment type="caution">
    <text evidence="3">Lacks conserved residue(s) required for the propagation of feature annotation.</text>
</comment>
<dbReference type="GO" id="GO:0006508">
    <property type="term" value="P:proteolysis"/>
    <property type="evidence" value="ECO:0007669"/>
    <property type="project" value="UniProtKB-KW"/>
</dbReference>
<dbReference type="EMBL" id="OC941137">
    <property type="protein sequence ID" value="CAD7662103.1"/>
    <property type="molecule type" value="Genomic_DNA"/>
</dbReference>
<evidence type="ECO:0000259" key="5">
    <source>
        <dbReference type="PROSITE" id="PS51864"/>
    </source>
</evidence>
<dbReference type="PANTHER" id="PTHR10127">
    <property type="entry name" value="DISCOIDIN, CUB, EGF, LAMININ , AND ZINC METALLOPROTEASE DOMAIN CONTAINING"/>
    <property type="match status" value="1"/>
</dbReference>
<dbReference type="EMBL" id="CAJPVJ010026312">
    <property type="protein sequence ID" value="CAG2179239.1"/>
    <property type="molecule type" value="Genomic_DNA"/>
</dbReference>
<dbReference type="CDD" id="cd04280">
    <property type="entry name" value="ZnMc_astacin_like"/>
    <property type="match status" value="1"/>
</dbReference>
<dbReference type="InterPro" id="IPR006026">
    <property type="entry name" value="Peptidase_Metallo"/>
</dbReference>
<evidence type="ECO:0000256" key="2">
    <source>
        <dbReference type="ARBA" id="ARBA00025529"/>
    </source>
</evidence>
<dbReference type="GO" id="GO:0008270">
    <property type="term" value="F:zinc ion binding"/>
    <property type="evidence" value="ECO:0007669"/>
    <property type="project" value="UniProtKB-UniRule"/>
</dbReference>
<dbReference type="Gene3D" id="3.40.390.10">
    <property type="entry name" value="Collagenase (Catalytic Domain)"/>
    <property type="match status" value="1"/>
</dbReference>
<dbReference type="GO" id="GO:0004222">
    <property type="term" value="F:metalloendopeptidase activity"/>
    <property type="evidence" value="ECO:0007669"/>
    <property type="project" value="UniProtKB-UniRule"/>
</dbReference>
<keyword evidence="3 4" id="KW-0378">Hydrolase</keyword>
<comment type="cofactor">
    <cofactor evidence="3 4">
        <name>Zn(2+)</name>
        <dbReference type="ChEBI" id="CHEBI:29105"/>
    </cofactor>
    <text evidence="3 4">Binds 1 zinc ion per subunit.</text>
</comment>
<keyword evidence="3 4" id="KW-0645">Protease</keyword>
<dbReference type="InterPro" id="IPR034035">
    <property type="entry name" value="Astacin-like_dom"/>
</dbReference>
<protein>
    <recommendedName>
        <fullName evidence="4">Metalloendopeptidase</fullName>
        <ecNumber evidence="4">3.4.24.-</ecNumber>
    </recommendedName>
</protein>
<feature type="binding site" evidence="3">
    <location>
        <position position="79"/>
    </location>
    <ligand>
        <name>Zn(2+)</name>
        <dbReference type="ChEBI" id="CHEBI:29105"/>
        <note>catalytic</note>
    </ligand>
</feature>
<feature type="domain" description="Peptidase M12A" evidence="5">
    <location>
        <begin position="1"/>
        <end position="185"/>
    </location>
</feature>